<evidence type="ECO:0000256" key="4">
    <source>
        <dbReference type="ARBA" id="ARBA00022734"/>
    </source>
</evidence>
<dbReference type="InterPro" id="IPR051663">
    <property type="entry name" value="CLec_Tetranectin-domain"/>
</dbReference>
<evidence type="ECO:0000256" key="1">
    <source>
        <dbReference type="ARBA" id="ARBA00004613"/>
    </source>
</evidence>
<dbReference type="SMART" id="SM00034">
    <property type="entry name" value="CLECT"/>
    <property type="match status" value="1"/>
</dbReference>
<dbReference type="GO" id="GO:0030246">
    <property type="term" value="F:carbohydrate binding"/>
    <property type="evidence" value="ECO:0007669"/>
    <property type="project" value="UniProtKB-KW"/>
</dbReference>
<dbReference type="PANTHER" id="PTHR22799">
    <property type="entry name" value="TETRANECTIN-RELATED"/>
    <property type="match status" value="1"/>
</dbReference>
<evidence type="ECO:0000313" key="7">
    <source>
        <dbReference type="Proteomes" id="UP001283361"/>
    </source>
</evidence>
<evidence type="ECO:0000259" key="5">
    <source>
        <dbReference type="PROSITE" id="PS50041"/>
    </source>
</evidence>
<reference evidence="6" key="1">
    <citation type="journal article" date="2023" name="G3 (Bethesda)">
        <title>A reference genome for the long-term kleptoplast-retaining sea slug Elysia crispata morphotype clarki.</title>
        <authorList>
            <person name="Eastman K.E."/>
            <person name="Pendleton A.L."/>
            <person name="Shaikh M.A."/>
            <person name="Suttiyut T."/>
            <person name="Ogas R."/>
            <person name="Tomko P."/>
            <person name="Gavelis G."/>
            <person name="Widhalm J.R."/>
            <person name="Wisecaver J.H."/>
        </authorList>
    </citation>
    <scope>NUCLEOTIDE SEQUENCE</scope>
    <source>
        <strain evidence="6">ECLA1</strain>
    </source>
</reference>
<name>A0AAE0Y2T9_9GAST</name>
<dbReference type="PROSITE" id="PS50041">
    <property type="entry name" value="C_TYPE_LECTIN_2"/>
    <property type="match status" value="1"/>
</dbReference>
<evidence type="ECO:0000256" key="3">
    <source>
        <dbReference type="ARBA" id="ARBA00022729"/>
    </source>
</evidence>
<dbReference type="Pfam" id="PF00059">
    <property type="entry name" value="Lectin_C"/>
    <property type="match status" value="1"/>
</dbReference>
<protein>
    <recommendedName>
        <fullName evidence="5">C-type lectin domain-containing protein</fullName>
    </recommendedName>
</protein>
<gene>
    <name evidence="6" type="ORF">RRG08_006411</name>
</gene>
<dbReference type="GO" id="GO:0008083">
    <property type="term" value="F:growth factor activity"/>
    <property type="evidence" value="ECO:0007669"/>
    <property type="project" value="TreeGrafter"/>
</dbReference>
<dbReference type="Proteomes" id="UP001283361">
    <property type="component" value="Unassembled WGS sequence"/>
</dbReference>
<dbReference type="GO" id="GO:0005615">
    <property type="term" value="C:extracellular space"/>
    <property type="evidence" value="ECO:0007669"/>
    <property type="project" value="TreeGrafter"/>
</dbReference>
<dbReference type="SUPFAM" id="SSF56436">
    <property type="entry name" value="C-type lectin-like"/>
    <property type="match status" value="1"/>
</dbReference>
<organism evidence="6 7">
    <name type="scientific">Elysia crispata</name>
    <name type="common">lettuce slug</name>
    <dbReference type="NCBI Taxonomy" id="231223"/>
    <lineage>
        <taxon>Eukaryota</taxon>
        <taxon>Metazoa</taxon>
        <taxon>Spiralia</taxon>
        <taxon>Lophotrochozoa</taxon>
        <taxon>Mollusca</taxon>
        <taxon>Gastropoda</taxon>
        <taxon>Heterobranchia</taxon>
        <taxon>Euthyneura</taxon>
        <taxon>Panpulmonata</taxon>
        <taxon>Sacoglossa</taxon>
        <taxon>Placobranchoidea</taxon>
        <taxon>Plakobranchidae</taxon>
        <taxon>Elysia</taxon>
    </lineage>
</organism>
<dbReference type="EMBL" id="JAWDGP010007073">
    <property type="protein sequence ID" value="KAK3730562.1"/>
    <property type="molecule type" value="Genomic_DNA"/>
</dbReference>
<dbReference type="InterPro" id="IPR016187">
    <property type="entry name" value="CTDL_fold"/>
</dbReference>
<keyword evidence="3" id="KW-0732">Signal</keyword>
<comment type="subcellular location">
    <subcellularLocation>
        <location evidence="1">Secreted</location>
    </subcellularLocation>
</comment>
<feature type="domain" description="C-type lectin" evidence="5">
    <location>
        <begin position="547"/>
        <end position="664"/>
    </location>
</feature>
<dbReference type="InterPro" id="IPR001304">
    <property type="entry name" value="C-type_lectin-like"/>
</dbReference>
<proteinExistence type="predicted"/>
<dbReference type="CDD" id="cd00037">
    <property type="entry name" value="CLECT"/>
    <property type="match status" value="1"/>
</dbReference>
<keyword evidence="2" id="KW-0964">Secreted</keyword>
<comment type="caution">
    <text evidence="6">The sequence shown here is derived from an EMBL/GenBank/DDBJ whole genome shotgun (WGS) entry which is preliminary data.</text>
</comment>
<accession>A0AAE0Y2T9</accession>
<keyword evidence="7" id="KW-1185">Reference proteome</keyword>
<evidence type="ECO:0000313" key="6">
    <source>
        <dbReference type="EMBL" id="KAK3730562.1"/>
    </source>
</evidence>
<sequence>MAKAMEFENPMFEDDYADGETTGAGDVAADVADDVVDDVVAEIAAGGAGDIIAAKKVDPLRVNPTGIGDGSVVGNEGLSQAQRVLASAVNDYYKNLASDQGLSPELPDINQFVLVDNRLRLKNYPDINLTNARTGRPNTLGYIAGHWKGGGEAIRQDLGFPNWSPKLSAAAAAALRRANQELGKAAEDTDNVGLQDVGQVMTEAANALQTMETSFTELGQSGVPPITRREFRGVYRALESDAARGYPMMAAGPGAFCTFTPAMEYGHIVYSQVLATMTVLVSFTTICADRPTISLKVMSDFDESCRRVSPKLICKTGTDAAGIYELSSLTLFGSHPNEIGNDLDQLATLNISSKTPKLAKDLKELGAFVDGKLHPANKISSYLVLFWPANIVSTQHVYTCVAKGNKRDGQVATVSMSVYIENVNADCEKSKLQVALTDLPKEIGMASNLTMRLTSQMLSLGHKYEGMQSTCTAAGQKMATRFKSEEKSLDDFKHVYTKFRTHSSHVNTLTDKLEDLQENLNLFVRNINYQFRLLDFDRKKFFVSTVYEGRVYLIAKASRGFNIEEANKLCMESGGYLVELNDNQEFQFVSSLKDPHERVPLWTGANDIDNEGTFVYYNSKKPVPPLKWMAHEPNNALDGEHCVEITSNGFNDFPCNLEGRVVCEVPIEISA</sequence>
<dbReference type="Gene3D" id="3.10.100.10">
    <property type="entry name" value="Mannose-Binding Protein A, subunit A"/>
    <property type="match status" value="1"/>
</dbReference>
<dbReference type="PANTHER" id="PTHR22799:SF1">
    <property type="entry name" value="C-TYPE LECTIN DOMAIN FAMILY 11 MEMBER A"/>
    <property type="match status" value="1"/>
</dbReference>
<keyword evidence="4" id="KW-0430">Lectin</keyword>
<dbReference type="InterPro" id="IPR016186">
    <property type="entry name" value="C-type_lectin-like/link_sf"/>
</dbReference>
<dbReference type="AlphaFoldDB" id="A0AAE0Y2T9"/>
<evidence type="ECO:0000256" key="2">
    <source>
        <dbReference type="ARBA" id="ARBA00022525"/>
    </source>
</evidence>